<evidence type="ECO:0000313" key="3">
    <source>
        <dbReference type="Proteomes" id="UP000034501"/>
    </source>
</evidence>
<dbReference type="InterPro" id="IPR003593">
    <property type="entry name" value="AAA+_ATPase"/>
</dbReference>
<dbReference type="GO" id="GO:0000731">
    <property type="term" value="P:DNA synthesis involved in DNA repair"/>
    <property type="evidence" value="ECO:0007669"/>
    <property type="project" value="TreeGrafter"/>
</dbReference>
<name>A0A0G1V1P3_9BACT</name>
<feature type="domain" description="AAA+ ATPase" evidence="1">
    <location>
        <begin position="43"/>
        <end position="155"/>
    </location>
</feature>
<dbReference type="GO" id="GO:0008047">
    <property type="term" value="F:enzyme activator activity"/>
    <property type="evidence" value="ECO:0007669"/>
    <property type="project" value="TreeGrafter"/>
</dbReference>
<sequence length="167" mass="18492">MSYAPLPEVLRPKTLAKFVGQKHLVGKEGVVKKLLINVKGAGFFPSLIFWGPPGSGKTTLARIIANELKRPYHEFSAVNTSVKEIAKILTEGNLFPPIVVIDEIHRFNKAQQAKLLPYVERGDITLIGATTENPSFEIIGPLLSRTRVLILEQLSQKELGLIIKRAE</sequence>
<dbReference type="InterPro" id="IPR003959">
    <property type="entry name" value="ATPase_AAA_core"/>
</dbReference>
<proteinExistence type="predicted"/>
<dbReference type="GO" id="GO:0016887">
    <property type="term" value="F:ATP hydrolysis activity"/>
    <property type="evidence" value="ECO:0007669"/>
    <property type="project" value="InterPro"/>
</dbReference>
<accession>A0A0G1V1P3</accession>
<organism evidence="2 3">
    <name type="scientific">Candidatus Woesebacteria bacterium GW2011_GWC2_47_16</name>
    <dbReference type="NCBI Taxonomy" id="1618590"/>
    <lineage>
        <taxon>Bacteria</taxon>
        <taxon>Candidatus Woeseibacteriota</taxon>
    </lineage>
</organism>
<dbReference type="CDD" id="cd00009">
    <property type="entry name" value="AAA"/>
    <property type="match status" value="1"/>
</dbReference>
<dbReference type="GO" id="GO:0006261">
    <property type="term" value="P:DNA-templated DNA replication"/>
    <property type="evidence" value="ECO:0007669"/>
    <property type="project" value="TreeGrafter"/>
</dbReference>
<dbReference type="PANTHER" id="PTHR13779">
    <property type="entry name" value="WERNER HELICASE-INTERACTING PROTEIN 1 FAMILY MEMBER"/>
    <property type="match status" value="1"/>
</dbReference>
<dbReference type="PANTHER" id="PTHR13779:SF7">
    <property type="entry name" value="ATPASE WRNIP1"/>
    <property type="match status" value="1"/>
</dbReference>
<dbReference type="InterPro" id="IPR027417">
    <property type="entry name" value="P-loop_NTPase"/>
</dbReference>
<dbReference type="Gene3D" id="3.40.50.300">
    <property type="entry name" value="P-loop containing nucleotide triphosphate hydrolases"/>
    <property type="match status" value="1"/>
</dbReference>
<reference evidence="2 3" key="1">
    <citation type="journal article" date="2015" name="Nature">
        <title>rRNA introns, odd ribosomes, and small enigmatic genomes across a large radiation of phyla.</title>
        <authorList>
            <person name="Brown C.T."/>
            <person name="Hug L.A."/>
            <person name="Thomas B.C."/>
            <person name="Sharon I."/>
            <person name="Castelle C.J."/>
            <person name="Singh A."/>
            <person name="Wilkins M.J."/>
            <person name="Williams K.H."/>
            <person name="Banfield J.F."/>
        </authorList>
    </citation>
    <scope>NUCLEOTIDE SEQUENCE [LARGE SCALE GENOMIC DNA]</scope>
</reference>
<dbReference type="GO" id="GO:0017116">
    <property type="term" value="F:single-stranded DNA helicase activity"/>
    <property type="evidence" value="ECO:0007669"/>
    <property type="project" value="TreeGrafter"/>
</dbReference>
<dbReference type="AlphaFoldDB" id="A0A0G1V1P3"/>
<comment type="caution">
    <text evidence="2">The sequence shown here is derived from an EMBL/GenBank/DDBJ whole genome shotgun (WGS) entry which is preliminary data.</text>
</comment>
<dbReference type="Proteomes" id="UP000034501">
    <property type="component" value="Unassembled WGS sequence"/>
</dbReference>
<gene>
    <name evidence="2" type="ORF">UX88_C0020G0009</name>
</gene>
<evidence type="ECO:0000259" key="1">
    <source>
        <dbReference type="SMART" id="SM00382"/>
    </source>
</evidence>
<dbReference type="SMART" id="SM00382">
    <property type="entry name" value="AAA"/>
    <property type="match status" value="1"/>
</dbReference>
<evidence type="ECO:0000313" key="2">
    <source>
        <dbReference type="EMBL" id="KKU63895.1"/>
    </source>
</evidence>
<dbReference type="InterPro" id="IPR051314">
    <property type="entry name" value="AAA_ATPase_RarA/MGS1/WRNIP1"/>
</dbReference>
<dbReference type="EMBL" id="LCNW01000020">
    <property type="protein sequence ID" value="KKU63895.1"/>
    <property type="molecule type" value="Genomic_DNA"/>
</dbReference>
<protein>
    <submittedName>
        <fullName evidence="2">AAA ATPase central domain protein</fullName>
    </submittedName>
</protein>
<dbReference type="GO" id="GO:0005524">
    <property type="term" value="F:ATP binding"/>
    <property type="evidence" value="ECO:0007669"/>
    <property type="project" value="InterPro"/>
</dbReference>
<feature type="non-terminal residue" evidence="2">
    <location>
        <position position="167"/>
    </location>
</feature>
<dbReference type="Pfam" id="PF00004">
    <property type="entry name" value="AAA"/>
    <property type="match status" value="1"/>
</dbReference>
<dbReference type="SUPFAM" id="SSF52540">
    <property type="entry name" value="P-loop containing nucleoside triphosphate hydrolases"/>
    <property type="match status" value="1"/>
</dbReference>